<dbReference type="AlphaFoldDB" id="T0ZGR8"/>
<dbReference type="PANTHER" id="PTHR33678:SF2">
    <property type="match status" value="1"/>
</dbReference>
<evidence type="ECO:0000259" key="1">
    <source>
        <dbReference type="Pfam" id="PF03050"/>
    </source>
</evidence>
<dbReference type="EMBL" id="AUZZ01007039">
    <property type="protein sequence ID" value="EQD44023.1"/>
    <property type="molecule type" value="Genomic_DNA"/>
</dbReference>
<dbReference type="InterPro" id="IPR052344">
    <property type="entry name" value="Transposase-related"/>
</dbReference>
<dbReference type="PANTHER" id="PTHR33678">
    <property type="entry name" value="BLL1576 PROTEIN"/>
    <property type="match status" value="1"/>
</dbReference>
<comment type="caution">
    <text evidence="2">The sequence shown here is derived from an EMBL/GenBank/DDBJ whole genome shotgun (WGS) entry which is preliminary data.</text>
</comment>
<name>T0ZGR8_9ZZZZ</name>
<dbReference type="Pfam" id="PF03050">
    <property type="entry name" value="DDE_Tnp_IS66"/>
    <property type="match status" value="1"/>
</dbReference>
<feature type="non-terminal residue" evidence="2">
    <location>
        <position position="1"/>
    </location>
</feature>
<feature type="domain" description="Transposase IS66 central" evidence="1">
    <location>
        <begin position="1"/>
        <end position="190"/>
    </location>
</feature>
<proteinExistence type="predicted"/>
<organism evidence="2">
    <name type="scientific">mine drainage metagenome</name>
    <dbReference type="NCBI Taxonomy" id="410659"/>
    <lineage>
        <taxon>unclassified sequences</taxon>
        <taxon>metagenomes</taxon>
        <taxon>ecological metagenomes</taxon>
    </lineage>
</organism>
<dbReference type="InterPro" id="IPR004291">
    <property type="entry name" value="Transposase_IS66_central"/>
</dbReference>
<reference evidence="2" key="2">
    <citation type="journal article" date="2014" name="ISME J.">
        <title>Microbial stratification in low pH oxic and suboxic macroscopic growths along an acid mine drainage.</title>
        <authorList>
            <person name="Mendez-Garcia C."/>
            <person name="Mesa V."/>
            <person name="Sprenger R.R."/>
            <person name="Richter M."/>
            <person name="Diez M.S."/>
            <person name="Solano J."/>
            <person name="Bargiela R."/>
            <person name="Golyshina O.V."/>
            <person name="Manteca A."/>
            <person name="Ramos J.L."/>
            <person name="Gallego J.R."/>
            <person name="Llorente I."/>
            <person name="Martins Dos Santos V.A."/>
            <person name="Jensen O.N."/>
            <person name="Pelaez A.I."/>
            <person name="Sanchez J."/>
            <person name="Ferrer M."/>
        </authorList>
    </citation>
    <scope>NUCLEOTIDE SEQUENCE</scope>
</reference>
<accession>T0ZGR8</accession>
<protein>
    <submittedName>
        <fullName evidence="2">Transposase IS66</fullName>
    </submittedName>
</protein>
<reference evidence="2" key="1">
    <citation type="submission" date="2013-08" db="EMBL/GenBank/DDBJ databases">
        <authorList>
            <person name="Mendez C."/>
            <person name="Richter M."/>
            <person name="Ferrer M."/>
            <person name="Sanchez J."/>
        </authorList>
    </citation>
    <scope>NUCLEOTIDE SEQUENCE</scope>
</reference>
<sequence>RWWLWVAKASDATVFVVAPSRAAKVLETLLGSADTSVSGIVCSDMYAAYGCLDQLRFTHAWCWAHVRRHIMRAAASAKALGPWADAWLADIAAMYRAWHARRDGTDDGSALLAAIGAMRARLDAQVAGAESLVPRAYKVITMIDTHWDGLVTFASHPQIAPDNNSAERALRPEVLLRKNCGGSGAPWAAELAGNAFSVIATASQWNLNPLSYLHAYLRACAEAGGKAPDDIARFLPWSANAEDLASWRAPPP</sequence>
<evidence type="ECO:0000313" key="2">
    <source>
        <dbReference type="EMBL" id="EQD44023.1"/>
    </source>
</evidence>
<gene>
    <name evidence="2" type="ORF">B2A_09736</name>
</gene>